<sequence length="23" mass="2519">MKLIWVGQVVKAWDLGVCSSEGL</sequence>
<evidence type="ECO:0000313" key="2">
    <source>
        <dbReference type="Proteomes" id="UP000265520"/>
    </source>
</evidence>
<dbReference type="AlphaFoldDB" id="A0A392PTE3"/>
<dbReference type="EMBL" id="LXQA010095042">
    <property type="protein sequence ID" value="MCI15104.1"/>
    <property type="molecule type" value="Genomic_DNA"/>
</dbReference>
<dbReference type="Proteomes" id="UP000265520">
    <property type="component" value="Unassembled WGS sequence"/>
</dbReference>
<keyword evidence="2" id="KW-1185">Reference proteome</keyword>
<organism evidence="1 2">
    <name type="scientific">Trifolium medium</name>
    <dbReference type="NCBI Taxonomy" id="97028"/>
    <lineage>
        <taxon>Eukaryota</taxon>
        <taxon>Viridiplantae</taxon>
        <taxon>Streptophyta</taxon>
        <taxon>Embryophyta</taxon>
        <taxon>Tracheophyta</taxon>
        <taxon>Spermatophyta</taxon>
        <taxon>Magnoliopsida</taxon>
        <taxon>eudicotyledons</taxon>
        <taxon>Gunneridae</taxon>
        <taxon>Pentapetalae</taxon>
        <taxon>rosids</taxon>
        <taxon>fabids</taxon>
        <taxon>Fabales</taxon>
        <taxon>Fabaceae</taxon>
        <taxon>Papilionoideae</taxon>
        <taxon>50 kb inversion clade</taxon>
        <taxon>NPAAA clade</taxon>
        <taxon>Hologalegina</taxon>
        <taxon>IRL clade</taxon>
        <taxon>Trifolieae</taxon>
        <taxon>Trifolium</taxon>
    </lineage>
</organism>
<comment type="caution">
    <text evidence="1">The sequence shown here is derived from an EMBL/GenBank/DDBJ whole genome shotgun (WGS) entry which is preliminary data.</text>
</comment>
<name>A0A392PTE3_9FABA</name>
<evidence type="ECO:0000313" key="1">
    <source>
        <dbReference type="EMBL" id="MCI15104.1"/>
    </source>
</evidence>
<reference evidence="1 2" key="1">
    <citation type="journal article" date="2018" name="Front. Plant Sci.">
        <title>Red Clover (Trifolium pratense) and Zigzag Clover (T. medium) - A Picture of Genomic Similarities and Differences.</title>
        <authorList>
            <person name="Dluhosova J."/>
            <person name="Istvanek J."/>
            <person name="Nedelnik J."/>
            <person name="Repkova J."/>
        </authorList>
    </citation>
    <scope>NUCLEOTIDE SEQUENCE [LARGE SCALE GENOMIC DNA]</scope>
    <source>
        <strain evidence="2">cv. 10/8</strain>
        <tissue evidence="1">Leaf</tissue>
    </source>
</reference>
<protein>
    <submittedName>
        <fullName evidence="1">Uncharacterized protein</fullName>
    </submittedName>
</protein>
<accession>A0A392PTE3</accession>
<proteinExistence type="predicted"/>
<feature type="non-terminal residue" evidence="1">
    <location>
        <position position="23"/>
    </location>
</feature>